<dbReference type="Proteomes" id="UP000037151">
    <property type="component" value="Unassembled WGS sequence"/>
</dbReference>
<dbReference type="InterPro" id="IPR029044">
    <property type="entry name" value="Nucleotide-diphossugar_trans"/>
</dbReference>
<proteinExistence type="predicted"/>
<sequence>MTGFLIPTMERRPDRNATPTANPTPADVVILVPMYRESLETCERSATGMLRLDYPRDRITVLWLIPEGDTRSETPARTAFAALAEAGFDPRSRVRPVPDMRPKGRALNHALDGLGAHDIVLFLDADVMPGPTQLTDVVREFAQGADIVEAFEFQESRTWVGRTIAAENATHLASMIFLQRRLGTAFLQGSSVYVSTTFLAKTGGFIEDEAEECFVWSMFASRHDPDVRFLANFSYGAPIDELTTALRQRVRWLRGQLAALKHLPSPRLTPAGRIALGITGASIVAQLAVPPALLLARRGSRTRRLALGVLGLEAARIARTAVSPEWRHLGIRDGWCTLLVFEVLQGAAGWRAVLELATDNRVWHSVRDSGHD</sequence>
<feature type="transmembrane region" description="Helical" evidence="8">
    <location>
        <begin position="274"/>
        <end position="296"/>
    </location>
</feature>
<dbReference type="RefSeq" id="WP_050370184.1">
    <property type="nucleotide sequence ID" value="NZ_KQ257813.1"/>
</dbReference>
<evidence type="ECO:0000256" key="8">
    <source>
        <dbReference type="SAM" id="Phobius"/>
    </source>
</evidence>
<gene>
    <name evidence="9" type="ORF">IQ63_09150</name>
</gene>
<evidence type="ECO:0000256" key="3">
    <source>
        <dbReference type="ARBA" id="ARBA00022679"/>
    </source>
</evidence>
<dbReference type="Pfam" id="PF13641">
    <property type="entry name" value="Glyco_tranf_2_3"/>
    <property type="match status" value="1"/>
</dbReference>
<evidence type="ECO:0000256" key="1">
    <source>
        <dbReference type="ARBA" id="ARBA00004141"/>
    </source>
</evidence>
<keyword evidence="2" id="KW-0328">Glycosyltransferase</keyword>
<evidence type="ECO:0000256" key="2">
    <source>
        <dbReference type="ARBA" id="ARBA00022676"/>
    </source>
</evidence>
<evidence type="ECO:0000256" key="7">
    <source>
        <dbReference type="SAM" id="MobiDB-lite"/>
    </source>
</evidence>
<dbReference type="OrthoDB" id="4281936at2"/>
<evidence type="ECO:0000256" key="6">
    <source>
        <dbReference type="ARBA" id="ARBA00023136"/>
    </source>
</evidence>
<dbReference type="AlphaFoldDB" id="A0A0L0KIN1"/>
<feature type="region of interest" description="Disordered" evidence="7">
    <location>
        <begin position="1"/>
        <end position="24"/>
    </location>
</feature>
<evidence type="ECO:0000256" key="4">
    <source>
        <dbReference type="ARBA" id="ARBA00022692"/>
    </source>
</evidence>
<dbReference type="PANTHER" id="PTHR43867">
    <property type="entry name" value="CELLULOSE SYNTHASE CATALYTIC SUBUNIT A [UDP-FORMING]"/>
    <property type="match status" value="1"/>
</dbReference>
<dbReference type="InterPro" id="IPR050321">
    <property type="entry name" value="Glycosyltr_2/OpgH_subfam"/>
</dbReference>
<keyword evidence="4 8" id="KW-0812">Transmembrane</keyword>
<dbReference type="GO" id="GO:0016757">
    <property type="term" value="F:glycosyltransferase activity"/>
    <property type="evidence" value="ECO:0007669"/>
    <property type="project" value="UniProtKB-KW"/>
</dbReference>
<evidence type="ECO:0000313" key="10">
    <source>
        <dbReference type="Proteomes" id="UP000037151"/>
    </source>
</evidence>
<reference evidence="10" key="1">
    <citation type="submission" date="2014-07" db="EMBL/GenBank/DDBJ databases">
        <title>Genome sequencing of plant-pathogenic Streptomyces species.</title>
        <authorList>
            <person name="Harrison J."/>
            <person name="Sapp M."/>
            <person name="Thwaites R."/>
            <person name="Studholme D.J."/>
        </authorList>
    </citation>
    <scope>NUCLEOTIDE SEQUENCE [LARGE SCALE GENOMIC DNA]</scope>
    <source>
        <strain evidence="10">NCPPB 4445</strain>
    </source>
</reference>
<dbReference type="PANTHER" id="PTHR43867:SF2">
    <property type="entry name" value="CELLULOSE SYNTHASE CATALYTIC SUBUNIT A [UDP-FORMING]"/>
    <property type="match status" value="1"/>
</dbReference>
<name>A0A0L0KIN1_9ACTN</name>
<protein>
    <recommendedName>
        <fullName evidence="11">Glycosyl transferase family 2</fullName>
    </recommendedName>
</protein>
<organism evidence="9 10">
    <name type="scientific">Streptomyces acidiscabies</name>
    <dbReference type="NCBI Taxonomy" id="42234"/>
    <lineage>
        <taxon>Bacteria</taxon>
        <taxon>Bacillati</taxon>
        <taxon>Actinomycetota</taxon>
        <taxon>Actinomycetes</taxon>
        <taxon>Kitasatosporales</taxon>
        <taxon>Streptomycetaceae</taxon>
        <taxon>Streptomyces</taxon>
    </lineage>
</organism>
<dbReference type="Gene3D" id="3.90.550.10">
    <property type="entry name" value="Spore Coat Polysaccharide Biosynthesis Protein SpsA, Chain A"/>
    <property type="match status" value="1"/>
</dbReference>
<evidence type="ECO:0000313" key="9">
    <source>
        <dbReference type="EMBL" id="KND37718.1"/>
    </source>
</evidence>
<comment type="subcellular location">
    <subcellularLocation>
        <location evidence="1">Membrane</location>
        <topology evidence="1">Multi-pass membrane protein</topology>
    </subcellularLocation>
</comment>
<keyword evidence="3" id="KW-0808">Transferase</keyword>
<evidence type="ECO:0008006" key="11">
    <source>
        <dbReference type="Google" id="ProtNLM"/>
    </source>
</evidence>
<accession>A0A0L0KIN1</accession>
<comment type="caution">
    <text evidence="9">The sequence shown here is derived from an EMBL/GenBank/DDBJ whole genome shotgun (WGS) entry which is preliminary data.</text>
</comment>
<dbReference type="PATRIC" id="fig|42234.21.peg.1888"/>
<dbReference type="GO" id="GO:0016020">
    <property type="term" value="C:membrane"/>
    <property type="evidence" value="ECO:0007669"/>
    <property type="project" value="UniProtKB-SubCell"/>
</dbReference>
<keyword evidence="6 8" id="KW-0472">Membrane</keyword>
<dbReference type="SUPFAM" id="SSF53448">
    <property type="entry name" value="Nucleotide-diphospho-sugar transferases"/>
    <property type="match status" value="1"/>
</dbReference>
<keyword evidence="5 8" id="KW-1133">Transmembrane helix</keyword>
<evidence type="ECO:0000256" key="5">
    <source>
        <dbReference type="ARBA" id="ARBA00022989"/>
    </source>
</evidence>
<dbReference type="EMBL" id="JPPY01000062">
    <property type="protein sequence ID" value="KND37718.1"/>
    <property type="molecule type" value="Genomic_DNA"/>
</dbReference>